<organism evidence="3">
    <name type="scientific">uncultured Solirubrobacteraceae bacterium</name>
    <dbReference type="NCBI Taxonomy" id="1162706"/>
    <lineage>
        <taxon>Bacteria</taxon>
        <taxon>Bacillati</taxon>
        <taxon>Actinomycetota</taxon>
        <taxon>Thermoleophilia</taxon>
        <taxon>Solirubrobacterales</taxon>
        <taxon>Solirubrobacteraceae</taxon>
        <taxon>environmental samples</taxon>
    </lineage>
</organism>
<evidence type="ECO:0000313" key="3">
    <source>
        <dbReference type="EMBL" id="CAA9533157.1"/>
    </source>
</evidence>
<dbReference type="Pfam" id="PF12158">
    <property type="entry name" value="DUF3592"/>
    <property type="match status" value="1"/>
</dbReference>
<dbReference type="InterPro" id="IPR021994">
    <property type="entry name" value="DUF3592"/>
</dbReference>
<feature type="transmembrane region" description="Helical" evidence="1">
    <location>
        <begin position="115"/>
        <end position="138"/>
    </location>
</feature>
<feature type="transmembrane region" description="Helical" evidence="1">
    <location>
        <begin position="6"/>
        <end position="25"/>
    </location>
</feature>
<evidence type="ECO:0000256" key="1">
    <source>
        <dbReference type="SAM" id="Phobius"/>
    </source>
</evidence>
<keyword evidence="1" id="KW-0472">Membrane</keyword>
<feature type="domain" description="DUF3592" evidence="2">
    <location>
        <begin position="39"/>
        <end position="107"/>
    </location>
</feature>
<accession>A0A6J4TX85</accession>
<name>A0A6J4TX85_9ACTN</name>
<keyword evidence="1" id="KW-0812">Transmembrane</keyword>
<dbReference type="EMBL" id="CADCVT010000435">
    <property type="protein sequence ID" value="CAA9533157.1"/>
    <property type="molecule type" value="Genomic_DNA"/>
</dbReference>
<dbReference type="AlphaFoldDB" id="A0A6J4TX85"/>
<proteinExistence type="predicted"/>
<keyword evidence="1" id="KW-1133">Transmembrane helix</keyword>
<protein>
    <recommendedName>
        <fullName evidence="2">DUF3592 domain-containing protein</fullName>
    </recommendedName>
</protein>
<evidence type="ECO:0000259" key="2">
    <source>
        <dbReference type="Pfam" id="PF12158"/>
    </source>
</evidence>
<gene>
    <name evidence="3" type="ORF">AVDCRST_MAG85-3857</name>
</gene>
<reference evidence="3" key="1">
    <citation type="submission" date="2020-02" db="EMBL/GenBank/DDBJ databases">
        <authorList>
            <person name="Meier V. D."/>
        </authorList>
    </citation>
    <scope>NUCLEOTIDE SEQUENCE</scope>
    <source>
        <strain evidence="3">AVDCRST_MAG85</strain>
    </source>
</reference>
<sequence>MSIELLPLLFAGAGAIFFFVGLSGLRSTKRFAERAVQATGLVIAVNWERVGRRPPRQLLAFPVLRFTTREGQPVEAQSPVGTRPPRAKEGEQVTVLYDPADPTQPRLGGTGTETVLYTVFMLLGGGLVLVGIVVFAGLQALPDELLD</sequence>